<dbReference type="RefSeq" id="WP_345200662.1">
    <property type="nucleotide sequence ID" value="NZ_BAABHX010000001.1"/>
</dbReference>
<evidence type="ECO:0000313" key="1">
    <source>
        <dbReference type="EMBL" id="GAA5087076.1"/>
    </source>
</evidence>
<sequence>MEEIYLSKIRELKAAMYPENRYLQNKVCVHLAGLSKNKNKQVAETAKELLSQAELLEEPYSFEKQLVRPQNISKLFDLYDETILLIESNFG</sequence>
<protein>
    <submittedName>
        <fullName evidence="1">Uncharacterized protein</fullName>
    </submittedName>
</protein>
<evidence type="ECO:0000313" key="2">
    <source>
        <dbReference type="Proteomes" id="UP001500353"/>
    </source>
</evidence>
<dbReference type="EMBL" id="BAABHX010000001">
    <property type="protein sequence ID" value="GAA5087076.1"/>
    <property type="molecule type" value="Genomic_DNA"/>
</dbReference>
<keyword evidence="2" id="KW-1185">Reference proteome</keyword>
<proteinExistence type="predicted"/>
<organism evidence="1 2">
    <name type="scientific">Chryseobacterium ginsengisoli</name>
    <dbReference type="NCBI Taxonomy" id="363853"/>
    <lineage>
        <taxon>Bacteria</taxon>
        <taxon>Pseudomonadati</taxon>
        <taxon>Bacteroidota</taxon>
        <taxon>Flavobacteriia</taxon>
        <taxon>Flavobacteriales</taxon>
        <taxon>Weeksellaceae</taxon>
        <taxon>Chryseobacterium group</taxon>
        <taxon>Chryseobacterium</taxon>
    </lineage>
</organism>
<comment type="caution">
    <text evidence="1">The sequence shown here is derived from an EMBL/GenBank/DDBJ whole genome shotgun (WGS) entry which is preliminary data.</text>
</comment>
<gene>
    <name evidence="1" type="ORF">GCM10023210_09680</name>
</gene>
<dbReference type="Proteomes" id="UP001500353">
    <property type="component" value="Unassembled WGS sequence"/>
</dbReference>
<name>A0ABP9M0N2_9FLAO</name>
<reference evidence="2" key="1">
    <citation type="journal article" date="2019" name="Int. J. Syst. Evol. Microbiol.">
        <title>The Global Catalogue of Microorganisms (GCM) 10K type strain sequencing project: providing services to taxonomists for standard genome sequencing and annotation.</title>
        <authorList>
            <consortium name="The Broad Institute Genomics Platform"/>
            <consortium name="The Broad Institute Genome Sequencing Center for Infectious Disease"/>
            <person name="Wu L."/>
            <person name="Ma J."/>
        </authorList>
    </citation>
    <scope>NUCLEOTIDE SEQUENCE [LARGE SCALE GENOMIC DNA]</scope>
    <source>
        <strain evidence="2">JCM 18019</strain>
    </source>
</reference>
<accession>A0ABP9M0N2</accession>